<evidence type="ECO:0000313" key="2">
    <source>
        <dbReference type="Proteomes" id="UP000229511"/>
    </source>
</evidence>
<sequence length="88" mass="10226">MKVTVTQEHIDKGKRWEICNCPIALALKEKGFNNVEVSTFEISASKHNDLMINHYRVPSVAKRFIKSFDDGHPVEPFTFEARKYKDEN</sequence>
<dbReference type="EMBL" id="KU998252">
    <property type="protein sequence ID" value="ANA87336.1"/>
    <property type="molecule type" value="Genomic_DNA"/>
</dbReference>
<protein>
    <submittedName>
        <fullName evidence="1">Uncharacterized protein</fullName>
    </submittedName>
</protein>
<gene>
    <name evidence="1" type="primary">104</name>
    <name evidence="1" type="ORF">PBI_PATRICKSTAR_104</name>
</gene>
<evidence type="ECO:0000313" key="1">
    <source>
        <dbReference type="EMBL" id="ANA87336.1"/>
    </source>
</evidence>
<proteinExistence type="predicted"/>
<organism evidence="1 2">
    <name type="scientific">Gordonia phage PatrickStar</name>
    <dbReference type="NCBI Taxonomy" id="1838076"/>
    <lineage>
        <taxon>Viruses</taxon>
        <taxon>Duplodnaviria</taxon>
        <taxon>Heunggongvirae</taxon>
        <taxon>Uroviricota</taxon>
        <taxon>Caudoviricetes</taxon>
        <taxon>Orchidvirus</taxon>
        <taxon>Orchidvirus orchid</taxon>
    </lineage>
</organism>
<accession>A0A160DGT2</accession>
<name>A0A160DGT2_9CAUD</name>
<reference evidence="1 2" key="1">
    <citation type="submission" date="2016-03" db="EMBL/GenBank/DDBJ databases">
        <authorList>
            <person name="Rimple P."/>
            <person name="Montgomery M.T."/>
            <person name="Guerrero C.A."/>
            <person name="Mavrich T.N."/>
            <person name="Pope W.H."/>
            <person name="Garlena R.A."/>
            <person name="Russell D.A."/>
            <person name="Jacobs-Sera D."/>
            <person name="Hendrix R.W."/>
            <person name="Hatfull G.F."/>
        </authorList>
    </citation>
    <scope>NUCLEOTIDE SEQUENCE [LARGE SCALE GENOMIC DNA]</scope>
</reference>
<dbReference type="Proteomes" id="UP000229511">
    <property type="component" value="Genome"/>
</dbReference>